<dbReference type="InterPro" id="IPR005807">
    <property type="entry name" value="SecE_bac"/>
</dbReference>
<keyword evidence="4 9" id="KW-0812">Transmembrane</keyword>
<proteinExistence type="predicted"/>
<dbReference type="Pfam" id="PF00584">
    <property type="entry name" value="SecE"/>
    <property type="match status" value="1"/>
</dbReference>
<accession>A0A1F4VQ05</accession>
<dbReference type="Proteomes" id="UP000178964">
    <property type="component" value="Unassembled WGS sequence"/>
</dbReference>
<evidence type="ECO:0000256" key="5">
    <source>
        <dbReference type="ARBA" id="ARBA00022927"/>
    </source>
</evidence>
<keyword evidence="6 9" id="KW-1133">Transmembrane helix</keyword>
<dbReference type="InterPro" id="IPR001901">
    <property type="entry name" value="Translocase_SecE/Sec61-g"/>
</dbReference>
<dbReference type="NCBIfam" id="TIGR00964">
    <property type="entry name" value="secE_bact"/>
    <property type="match status" value="1"/>
</dbReference>
<feature type="transmembrane region" description="Helical" evidence="9">
    <location>
        <begin position="24"/>
        <end position="50"/>
    </location>
</feature>
<sequence>NYLRHVRSEASQIVWPTREESTRYTALVIILSLTIGLYLSTVDTIFLRLLNLVLGTN</sequence>
<organism evidence="10 11">
    <name type="scientific">candidate division WWE3 bacterium RIFCSPLOWO2_01_FULL_42_11</name>
    <dbReference type="NCBI Taxonomy" id="1802627"/>
    <lineage>
        <taxon>Bacteria</taxon>
        <taxon>Katanobacteria</taxon>
    </lineage>
</organism>
<evidence type="ECO:0000256" key="8">
    <source>
        <dbReference type="ARBA" id="ARBA00023136"/>
    </source>
</evidence>
<evidence type="ECO:0000313" key="11">
    <source>
        <dbReference type="Proteomes" id="UP000178964"/>
    </source>
</evidence>
<evidence type="ECO:0000256" key="4">
    <source>
        <dbReference type="ARBA" id="ARBA00022692"/>
    </source>
</evidence>
<dbReference type="GO" id="GO:0009306">
    <property type="term" value="P:protein secretion"/>
    <property type="evidence" value="ECO:0007669"/>
    <property type="project" value="InterPro"/>
</dbReference>
<comment type="subcellular location">
    <subcellularLocation>
        <location evidence="1">Membrane</location>
    </subcellularLocation>
</comment>
<evidence type="ECO:0000256" key="2">
    <source>
        <dbReference type="ARBA" id="ARBA00022448"/>
    </source>
</evidence>
<dbReference type="GO" id="GO:0006605">
    <property type="term" value="P:protein targeting"/>
    <property type="evidence" value="ECO:0007669"/>
    <property type="project" value="InterPro"/>
</dbReference>
<feature type="non-terminal residue" evidence="10">
    <location>
        <position position="1"/>
    </location>
</feature>
<dbReference type="GO" id="GO:0008320">
    <property type="term" value="F:protein transmembrane transporter activity"/>
    <property type="evidence" value="ECO:0007669"/>
    <property type="project" value="InterPro"/>
</dbReference>
<dbReference type="GO" id="GO:0043952">
    <property type="term" value="P:protein transport by the Sec complex"/>
    <property type="evidence" value="ECO:0007669"/>
    <property type="project" value="TreeGrafter"/>
</dbReference>
<dbReference type="Gene3D" id="1.20.5.1030">
    <property type="entry name" value="Preprotein translocase secy subunit"/>
    <property type="match status" value="1"/>
</dbReference>
<dbReference type="GO" id="GO:0005886">
    <property type="term" value="C:plasma membrane"/>
    <property type="evidence" value="ECO:0007669"/>
    <property type="project" value="TreeGrafter"/>
</dbReference>
<name>A0A1F4VQ05_UNCKA</name>
<dbReference type="PANTHER" id="PTHR33910:SF1">
    <property type="entry name" value="PROTEIN TRANSLOCASE SUBUNIT SECE"/>
    <property type="match status" value="1"/>
</dbReference>
<evidence type="ECO:0000256" key="1">
    <source>
        <dbReference type="ARBA" id="ARBA00004370"/>
    </source>
</evidence>
<keyword evidence="5" id="KW-0653">Protein transport</keyword>
<protein>
    <submittedName>
        <fullName evidence="10">Preprotein translocase subunit SecE</fullName>
    </submittedName>
</protein>
<keyword evidence="2" id="KW-0813">Transport</keyword>
<comment type="caution">
    <text evidence="10">The sequence shown here is derived from an EMBL/GenBank/DDBJ whole genome shotgun (WGS) entry which is preliminary data.</text>
</comment>
<evidence type="ECO:0000313" key="10">
    <source>
        <dbReference type="EMBL" id="OGC59219.1"/>
    </source>
</evidence>
<keyword evidence="7" id="KW-0811">Translocation</keyword>
<evidence type="ECO:0000256" key="3">
    <source>
        <dbReference type="ARBA" id="ARBA00022475"/>
    </source>
</evidence>
<evidence type="ECO:0000256" key="7">
    <source>
        <dbReference type="ARBA" id="ARBA00023010"/>
    </source>
</evidence>
<dbReference type="InterPro" id="IPR038379">
    <property type="entry name" value="SecE_sf"/>
</dbReference>
<dbReference type="PANTHER" id="PTHR33910">
    <property type="entry name" value="PROTEIN TRANSLOCASE SUBUNIT SECE"/>
    <property type="match status" value="1"/>
</dbReference>
<evidence type="ECO:0000256" key="9">
    <source>
        <dbReference type="SAM" id="Phobius"/>
    </source>
</evidence>
<evidence type="ECO:0000256" key="6">
    <source>
        <dbReference type="ARBA" id="ARBA00022989"/>
    </source>
</evidence>
<keyword evidence="8 9" id="KW-0472">Membrane</keyword>
<dbReference type="AlphaFoldDB" id="A0A1F4VQ05"/>
<gene>
    <name evidence="10" type="ORF">A3A70_00815</name>
</gene>
<dbReference type="STRING" id="1802627.A3A70_00815"/>
<reference evidence="10 11" key="1">
    <citation type="journal article" date="2016" name="Nat. Commun.">
        <title>Thousands of microbial genomes shed light on interconnected biogeochemical processes in an aquifer system.</title>
        <authorList>
            <person name="Anantharaman K."/>
            <person name="Brown C.T."/>
            <person name="Hug L.A."/>
            <person name="Sharon I."/>
            <person name="Castelle C.J."/>
            <person name="Probst A.J."/>
            <person name="Thomas B.C."/>
            <person name="Singh A."/>
            <person name="Wilkins M.J."/>
            <person name="Karaoz U."/>
            <person name="Brodie E.L."/>
            <person name="Williams K.H."/>
            <person name="Hubbard S.S."/>
            <person name="Banfield J.F."/>
        </authorList>
    </citation>
    <scope>NUCLEOTIDE SEQUENCE [LARGE SCALE GENOMIC DNA]</scope>
</reference>
<dbReference type="GO" id="GO:0006886">
    <property type="term" value="P:intracellular protein transport"/>
    <property type="evidence" value="ECO:0007669"/>
    <property type="project" value="InterPro"/>
</dbReference>
<keyword evidence="3" id="KW-1003">Cell membrane</keyword>
<dbReference type="EMBL" id="MEVK01000020">
    <property type="protein sequence ID" value="OGC59219.1"/>
    <property type="molecule type" value="Genomic_DNA"/>
</dbReference>